<feature type="transmembrane region" description="Helical" evidence="1">
    <location>
        <begin position="102"/>
        <end position="120"/>
    </location>
</feature>
<proteinExistence type="predicted"/>
<dbReference type="AlphaFoldDB" id="A0A0C2WFV4"/>
<dbReference type="EMBL" id="KN824315">
    <property type="protein sequence ID" value="KIM25293.1"/>
    <property type="molecule type" value="Genomic_DNA"/>
</dbReference>
<name>A0A0C2WFV4_SERVB</name>
<organism evidence="2 3">
    <name type="scientific">Serendipita vermifera MAFF 305830</name>
    <dbReference type="NCBI Taxonomy" id="933852"/>
    <lineage>
        <taxon>Eukaryota</taxon>
        <taxon>Fungi</taxon>
        <taxon>Dikarya</taxon>
        <taxon>Basidiomycota</taxon>
        <taxon>Agaricomycotina</taxon>
        <taxon>Agaricomycetes</taxon>
        <taxon>Sebacinales</taxon>
        <taxon>Serendipitaceae</taxon>
        <taxon>Serendipita</taxon>
    </lineage>
</organism>
<feature type="transmembrane region" description="Helical" evidence="1">
    <location>
        <begin position="72"/>
        <end position="90"/>
    </location>
</feature>
<evidence type="ECO:0000256" key="1">
    <source>
        <dbReference type="SAM" id="Phobius"/>
    </source>
</evidence>
<keyword evidence="1" id="KW-0472">Membrane</keyword>
<evidence type="ECO:0000313" key="2">
    <source>
        <dbReference type="EMBL" id="KIM25293.1"/>
    </source>
</evidence>
<accession>A0A0C2WFV4</accession>
<reference evidence="3" key="2">
    <citation type="submission" date="2015-01" db="EMBL/GenBank/DDBJ databases">
        <title>Evolutionary Origins and Diversification of the Mycorrhizal Mutualists.</title>
        <authorList>
            <consortium name="DOE Joint Genome Institute"/>
            <consortium name="Mycorrhizal Genomics Consortium"/>
            <person name="Kohler A."/>
            <person name="Kuo A."/>
            <person name="Nagy L.G."/>
            <person name="Floudas D."/>
            <person name="Copeland A."/>
            <person name="Barry K.W."/>
            <person name="Cichocki N."/>
            <person name="Veneault-Fourrey C."/>
            <person name="LaButti K."/>
            <person name="Lindquist E.A."/>
            <person name="Lipzen A."/>
            <person name="Lundell T."/>
            <person name="Morin E."/>
            <person name="Murat C."/>
            <person name="Riley R."/>
            <person name="Ohm R."/>
            <person name="Sun H."/>
            <person name="Tunlid A."/>
            <person name="Henrissat B."/>
            <person name="Grigoriev I.V."/>
            <person name="Hibbett D.S."/>
            <person name="Martin F."/>
        </authorList>
    </citation>
    <scope>NUCLEOTIDE SEQUENCE [LARGE SCALE GENOMIC DNA]</scope>
    <source>
        <strain evidence="3">MAFF 305830</strain>
    </source>
</reference>
<reference evidence="2 3" key="1">
    <citation type="submission" date="2014-04" db="EMBL/GenBank/DDBJ databases">
        <authorList>
            <consortium name="DOE Joint Genome Institute"/>
            <person name="Kuo A."/>
            <person name="Zuccaro A."/>
            <person name="Kohler A."/>
            <person name="Nagy L.G."/>
            <person name="Floudas D."/>
            <person name="Copeland A."/>
            <person name="Barry K.W."/>
            <person name="Cichocki N."/>
            <person name="Veneault-Fourrey C."/>
            <person name="LaButti K."/>
            <person name="Lindquist E.A."/>
            <person name="Lipzen A."/>
            <person name="Lundell T."/>
            <person name="Morin E."/>
            <person name="Murat C."/>
            <person name="Sun H."/>
            <person name="Tunlid A."/>
            <person name="Henrissat B."/>
            <person name="Grigoriev I.V."/>
            <person name="Hibbett D.S."/>
            <person name="Martin F."/>
            <person name="Nordberg H.P."/>
            <person name="Cantor M.N."/>
            <person name="Hua S.X."/>
        </authorList>
    </citation>
    <scope>NUCLEOTIDE SEQUENCE [LARGE SCALE GENOMIC DNA]</scope>
    <source>
        <strain evidence="2 3">MAFF 305830</strain>
    </source>
</reference>
<dbReference type="HOGENOM" id="CLU_1866363_0_0_1"/>
<keyword evidence="1" id="KW-1133">Transmembrane helix</keyword>
<protein>
    <submittedName>
        <fullName evidence="2">Uncharacterized protein</fullName>
    </submittedName>
</protein>
<evidence type="ECO:0000313" key="3">
    <source>
        <dbReference type="Proteomes" id="UP000054097"/>
    </source>
</evidence>
<gene>
    <name evidence="2" type="ORF">M408DRAFT_212099</name>
</gene>
<dbReference type="Proteomes" id="UP000054097">
    <property type="component" value="Unassembled WGS sequence"/>
</dbReference>
<keyword evidence="3" id="KW-1185">Reference proteome</keyword>
<keyword evidence="1" id="KW-0812">Transmembrane</keyword>
<sequence length="137" mass="15220">MWSLILGYIGICHTLPSIRLRLVLGVLSVGSFRVSVLLKFPLCLSSRGFVVGPPHSGLGVSRLPLLQARNSLLILDLCLLGGLLSRFLYCRHVLLSIGVRRSLVLFVVVLGFLLGCLHDYKYTTLYLRVPLAYGRRL</sequence>